<evidence type="ECO:0000313" key="2">
    <source>
        <dbReference type="EMBL" id="NLR65676.1"/>
    </source>
</evidence>
<keyword evidence="1" id="KW-0812">Transmembrane</keyword>
<keyword evidence="3" id="KW-1185">Reference proteome</keyword>
<proteinExistence type="predicted"/>
<evidence type="ECO:0000256" key="1">
    <source>
        <dbReference type="SAM" id="Phobius"/>
    </source>
</evidence>
<protein>
    <submittedName>
        <fullName evidence="2">Uncharacterized protein</fullName>
    </submittedName>
</protein>
<dbReference type="Proteomes" id="UP000570474">
    <property type="component" value="Unassembled WGS sequence"/>
</dbReference>
<feature type="transmembrane region" description="Helical" evidence="1">
    <location>
        <begin position="5"/>
        <end position="23"/>
    </location>
</feature>
<dbReference type="EMBL" id="JABAIA010000002">
    <property type="protein sequence ID" value="NLR65676.1"/>
    <property type="molecule type" value="Genomic_DNA"/>
</dbReference>
<keyword evidence="1" id="KW-0472">Membrane</keyword>
<feature type="transmembrane region" description="Helical" evidence="1">
    <location>
        <begin position="79"/>
        <end position="100"/>
    </location>
</feature>
<accession>A0A847RRS8</accession>
<dbReference type="AlphaFoldDB" id="A0A847RRS8"/>
<gene>
    <name evidence="2" type="ORF">HGH92_15275</name>
</gene>
<feature type="transmembrane region" description="Helical" evidence="1">
    <location>
        <begin position="153"/>
        <end position="178"/>
    </location>
</feature>
<feature type="transmembrane region" description="Helical" evidence="1">
    <location>
        <begin position="121"/>
        <end position="141"/>
    </location>
</feature>
<reference evidence="2 3" key="1">
    <citation type="submission" date="2020-04" db="EMBL/GenBank/DDBJ databases">
        <authorList>
            <person name="Yin C."/>
        </authorList>
    </citation>
    <scope>NUCLEOTIDE SEQUENCE [LARGE SCALE GENOMIC DNA]</scope>
    <source>
        <strain evidence="2 3">Ae27</strain>
    </source>
</reference>
<organism evidence="2 3">
    <name type="scientific">Chitinophaga varians</name>
    <dbReference type="NCBI Taxonomy" id="2202339"/>
    <lineage>
        <taxon>Bacteria</taxon>
        <taxon>Pseudomonadati</taxon>
        <taxon>Bacteroidota</taxon>
        <taxon>Chitinophagia</taxon>
        <taxon>Chitinophagales</taxon>
        <taxon>Chitinophagaceae</taxon>
        <taxon>Chitinophaga</taxon>
    </lineage>
</organism>
<dbReference type="RefSeq" id="WP_168871672.1">
    <property type="nucleotide sequence ID" value="NZ_JABAIA010000002.1"/>
</dbReference>
<sequence>MENKLYKYILLLEALLVTAIFGIPRLAQNTGNATWEAAALQIASRHQIISLPFGFLYELDGLPNTTSYAYQQGTIMDTFVSPIVWLLTSCLWVGVIYGIIRLLRRKTDTVPFNGSFWKKVFLSNLLISLVAFAFIFILRTSALRTIANSDLDIYTGICLFCWAAIIAAVLLGFSWWMIETLWQRYRVISVALSGVVLTAMLAVIFIVYNLVHYQPYTAPEADTSPQAAEAAELVQAAAADAAGIVNDGENAVADAVTADEPIEWKGPQPSVDSIRAALQFICYDQLELGKKNRMPTDLMLNWGLGIRSLFAQQDRATKEDAVRQFNTTSLWPVVELFDYTGRDGQRLKACFERYGGYLQDVLPTPVYRRSQVARYRDNLVATHDFLETIPGYRQSLKTLYDKMNVPLDGTEPQAEAYIKDIAFAAGLADYDSAIAKGDKEGNRLAVWLVSFWARRYAEGNADEVYYILRRMGDIYGGAG</sequence>
<keyword evidence="1" id="KW-1133">Transmembrane helix</keyword>
<evidence type="ECO:0000313" key="3">
    <source>
        <dbReference type="Proteomes" id="UP000570474"/>
    </source>
</evidence>
<comment type="caution">
    <text evidence="2">The sequence shown here is derived from an EMBL/GenBank/DDBJ whole genome shotgun (WGS) entry which is preliminary data.</text>
</comment>
<feature type="transmembrane region" description="Helical" evidence="1">
    <location>
        <begin position="190"/>
        <end position="211"/>
    </location>
</feature>
<name>A0A847RRS8_9BACT</name>